<evidence type="ECO:0000259" key="1">
    <source>
        <dbReference type="Pfam" id="PF23416"/>
    </source>
</evidence>
<reference evidence="3" key="1">
    <citation type="submission" date="2019-12" db="UniProtKB">
        <authorList>
            <consortium name="WormBaseParasite"/>
        </authorList>
    </citation>
    <scope>IDENTIFICATION</scope>
</reference>
<accession>A0A5S6R3T2</accession>
<proteinExistence type="predicted"/>
<evidence type="ECO:0000313" key="2">
    <source>
        <dbReference type="Proteomes" id="UP000046395"/>
    </source>
</evidence>
<dbReference type="Proteomes" id="UP000046395">
    <property type="component" value="Unassembled WGS sequence"/>
</dbReference>
<keyword evidence="2" id="KW-1185">Reference proteome</keyword>
<dbReference type="Pfam" id="PF23416">
    <property type="entry name" value="DUF7107"/>
    <property type="match status" value="1"/>
</dbReference>
<dbReference type="InterPro" id="IPR055531">
    <property type="entry name" value="DUF7107"/>
</dbReference>
<feature type="domain" description="DUF7107" evidence="1">
    <location>
        <begin position="98"/>
        <end position="144"/>
    </location>
</feature>
<organism evidence="2 3">
    <name type="scientific">Trichuris muris</name>
    <name type="common">Mouse whipworm</name>
    <dbReference type="NCBI Taxonomy" id="70415"/>
    <lineage>
        <taxon>Eukaryota</taxon>
        <taxon>Metazoa</taxon>
        <taxon>Ecdysozoa</taxon>
        <taxon>Nematoda</taxon>
        <taxon>Enoplea</taxon>
        <taxon>Dorylaimia</taxon>
        <taxon>Trichinellida</taxon>
        <taxon>Trichuridae</taxon>
        <taxon>Trichuris</taxon>
    </lineage>
</organism>
<evidence type="ECO:0000313" key="3">
    <source>
        <dbReference type="WBParaSite" id="TMUE_3000013969.1"/>
    </source>
</evidence>
<dbReference type="AlphaFoldDB" id="A0A5S6R3T2"/>
<protein>
    <submittedName>
        <fullName evidence="3">CRC domain-containing protein</fullName>
    </submittedName>
</protein>
<dbReference type="WBParaSite" id="TMUE_3000013969.1">
    <property type="protein sequence ID" value="TMUE_3000013969.1"/>
    <property type="gene ID" value="WBGene00287587"/>
</dbReference>
<sequence length="192" mass="21328">MDDRQCMCQLGKNARLAIDPKHITIHRPGPQCKVHSDCKTTSLCFDSHCIAAERVCGSQPCNKDCHCRTSYAHWRNKGRGCKCGRCYELKKPCCSRRECTCSKDCNGLSICIRHHCVAAETTGQLCKKCCDCNKGERCVNGMCLRPLPGAEIDNCSHCPLHCCCRKNTCCCPRSFANVTLAAVDYEKLPCPS</sequence>
<name>A0A5S6R3T2_TRIMR</name>